<dbReference type="AlphaFoldDB" id="A0A8J7M9F7"/>
<comment type="function">
    <text evidence="9">Acts as a magnesium transporter.</text>
</comment>
<accession>A0A8J7M9F7</accession>
<evidence type="ECO:0000256" key="8">
    <source>
        <dbReference type="PROSITE-ProRule" id="PRU00703"/>
    </source>
</evidence>
<evidence type="ECO:0000313" key="11">
    <source>
        <dbReference type="EMBL" id="MBK0400690.1"/>
    </source>
</evidence>
<dbReference type="InterPro" id="IPR006669">
    <property type="entry name" value="MgtE_transporter"/>
</dbReference>
<keyword evidence="5 9" id="KW-0460">Magnesium</keyword>
<feature type="transmembrane region" description="Helical" evidence="9">
    <location>
        <begin position="300"/>
        <end position="318"/>
    </location>
</feature>
<dbReference type="Gene3D" id="1.25.60.10">
    <property type="entry name" value="MgtE N-terminal domain-like"/>
    <property type="match status" value="1"/>
</dbReference>
<dbReference type="EMBL" id="JAEHHL010000010">
    <property type="protein sequence ID" value="MBK0400690.1"/>
    <property type="molecule type" value="Genomic_DNA"/>
</dbReference>
<dbReference type="GO" id="GO:0015095">
    <property type="term" value="F:magnesium ion transmembrane transporter activity"/>
    <property type="evidence" value="ECO:0007669"/>
    <property type="project" value="UniProtKB-UniRule"/>
</dbReference>
<proteinExistence type="inferred from homology"/>
<dbReference type="SMART" id="SM00924">
    <property type="entry name" value="MgtE_N"/>
    <property type="match status" value="1"/>
</dbReference>
<keyword evidence="9" id="KW-1003">Cell membrane</keyword>
<dbReference type="PROSITE" id="PS51371">
    <property type="entry name" value="CBS"/>
    <property type="match status" value="2"/>
</dbReference>
<evidence type="ECO:0000256" key="3">
    <source>
        <dbReference type="ARBA" id="ARBA00022448"/>
    </source>
</evidence>
<comment type="caution">
    <text evidence="11">The sequence shown here is derived from an EMBL/GenBank/DDBJ whole genome shotgun (WGS) entry which is preliminary data.</text>
</comment>
<feature type="transmembrane region" description="Helical" evidence="9">
    <location>
        <begin position="407"/>
        <end position="429"/>
    </location>
</feature>
<gene>
    <name evidence="11" type="primary">mgtE</name>
    <name evidence="11" type="ORF">H0I76_15940</name>
</gene>
<comment type="subunit">
    <text evidence="9">Homodimer.</text>
</comment>
<organism evidence="11 12">
    <name type="scientific">Thermohalobaculum xanthum</name>
    <dbReference type="NCBI Taxonomy" id="2753746"/>
    <lineage>
        <taxon>Bacteria</taxon>
        <taxon>Pseudomonadati</taxon>
        <taxon>Pseudomonadota</taxon>
        <taxon>Alphaproteobacteria</taxon>
        <taxon>Rhodobacterales</taxon>
        <taxon>Paracoccaceae</taxon>
        <taxon>Thermohalobaculum</taxon>
    </lineage>
</organism>
<sequence length="469" mass="50748">MTDTNVEALAWRHADTEAARAGNAAVAETISGWIARDERDRVAAALESWSGADILALLVHLRLKKARRLFRWLGDDVSLAVLAELDPRTHGILLERETQRRLKKLVCRMKRDEAVRMLASLPRKMAGEIIDGLDDPEGWRRDLSYREDSAGEAMRRGFLAMPQDRTIGDAIEHLRQRSDEIDRLDALYVVDEEYRLLGYLRVRDLLLTPPETRLGDALRLDLVSVDAETDQEEVLRLAERRNLRVIAVKDPEGRLVGTVTPRELAAIARDEAEEDMLMMAGVDPHSTAHDTPLQIMRRRLPWLLAGLVGAAGAGAAMAGFEDVLAQAVILASFIPAMMAIAGNAGIQASTVTVQALSSGDVWSGDILGRLGRELGGALLNGLSVAVLAAIGIIAISTVFTIENPMSLALTCGASLLTVTTVAAVLGASIPLALDRLGIDPAAAMGVVITTSNDIIGVMVYFAFAQAIYL</sequence>
<keyword evidence="8" id="KW-0129">CBS domain</keyword>
<dbReference type="SUPFAM" id="SSF161093">
    <property type="entry name" value="MgtE membrane domain-like"/>
    <property type="match status" value="1"/>
</dbReference>
<dbReference type="InterPro" id="IPR000644">
    <property type="entry name" value="CBS_dom"/>
</dbReference>
<dbReference type="NCBIfam" id="TIGR00400">
    <property type="entry name" value="mgtE"/>
    <property type="match status" value="1"/>
</dbReference>
<evidence type="ECO:0000256" key="9">
    <source>
        <dbReference type="RuleBase" id="RU362011"/>
    </source>
</evidence>
<evidence type="ECO:0000256" key="4">
    <source>
        <dbReference type="ARBA" id="ARBA00022692"/>
    </source>
</evidence>
<keyword evidence="6 9" id="KW-1133">Transmembrane helix</keyword>
<dbReference type="SMART" id="SM00116">
    <property type="entry name" value="CBS"/>
    <property type="match status" value="2"/>
</dbReference>
<comment type="subcellular location">
    <subcellularLocation>
        <location evidence="9">Cell membrane</location>
        <topology evidence="9">Multi-pass membrane protein</topology>
    </subcellularLocation>
    <subcellularLocation>
        <location evidence="1">Membrane</location>
        <topology evidence="1">Multi-pass membrane protein</topology>
    </subcellularLocation>
</comment>
<dbReference type="CDD" id="cd04606">
    <property type="entry name" value="CBS_pair_Mg_transporter"/>
    <property type="match status" value="1"/>
</dbReference>
<dbReference type="Pfam" id="PF00571">
    <property type="entry name" value="CBS"/>
    <property type="match status" value="2"/>
</dbReference>
<dbReference type="InterPro" id="IPR006667">
    <property type="entry name" value="SLC41_membr_dom"/>
</dbReference>
<dbReference type="InterPro" id="IPR036739">
    <property type="entry name" value="SLC41_membr_dom_sf"/>
</dbReference>
<dbReference type="InterPro" id="IPR038076">
    <property type="entry name" value="MgtE_N_sf"/>
</dbReference>
<feature type="transmembrane region" description="Helical" evidence="9">
    <location>
        <begin position="441"/>
        <end position="463"/>
    </location>
</feature>
<dbReference type="SUPFAM" id="SSF158791">
    <property type="entry name" value="MgtE N-terminal domain-like"/>
    <property type="match status" value="1"/>
</dbReference>
<feature type="transmembrane region" description="Helical" evidence="9">
    <location>
        <begin position="324"/>
        <end position="346"/>
    </location>
</feature>
<reference evidence="11" key="1">
    <citation type="submission" date="2020-12" db="EMBL/GenBank/DDBJ databases">
        <title>Bacterial taxonomy.</title>
        <authorList>
            <person name="Pan X."/>
        </authorList>
    </citation>
    <scope>NUCLEOTIDE SEQUENCE</scope>
    <source>
        <strain evidence="11">M0105</strain>
    </source>
</reference>
<evidence type="ECO:0000256" key="5">
    <source>
        <dbReference type="ARBA" id="ARBA00022842"/>
    </source>
</evidence>
<dbReference type="Pfam" id="PF03448">
    <property type="entry name" value="MgtE_N"/>
    <property type="match status" value="1"/>
</dbReference>
<evidence type="ECO:0000256" key="1">
    <source>
        <dbReference type="ARBA" id="ARBA00004141"/>
    </source>
</evidence>
<feature type="domain" description="CBS" evidence="10">
    <location>
        <begin position="154"/>
        <end position="215"/>
    </location>
</feature>
<evidence type="ECO:0000256" key="2">
    <source>
        <dbReference type="ARBA" id="ARBA00009749"/>
    </source>
</evidence>
<keyword evidence="12" id="KW-1185">Reference proteome</keyword>
<dbReference type="Proteomes" id="UP000655420">
    <property type="component" value="Unassembled WGS sequence"/>
</dbReference>
<evidence type="ECO:0000313" key="12">
    <source>
        <dbReference type="Proteomes" id="UP000655420"/>
    </source>
</evidence>
<dbReference type="Pfam" id="PF01769">
    <property type="entry name" value="MgtE"/>
    <property type="match status" value="1"/>
</dbReference>
<dbReference type="RefSeq" id="WP_200611993.1">
    <property type="nucleotide sequence ID" value="NZ_JAEHHL010000010.1"/>
</dbReference>
<name>A0A8J7M9F7_9RHOB</name>
<dbReference type="Gene3D" id="1.10.357.20">
    <property type="entry name" value="SLC41 divalent cation transporters, integral membrane domain"/>
    <property type="match status" value="1"/>
</dbReference>
<comment type="similarity">
    <text evidence="2 9">Belongs to the SLC41A transporter family.</text>
</comment>
<dbReference type="GO" id="GO:0005886">
    <property type="term" value="C:plasma membrane"/>
    <property type="evidence" value="ECO:0007669"/>
    <property type="project" value="UniProtKB-SubCell"/>
</dbReference>
<evidence type="ECO:0000256" key="6">
    <source>
        <dbReference type="ARBA" id="ARBA00022989"/>
    </source>
</evidence>
<keyword evidence="9" id="KW-0479">Metal-binding</keyword>
<evidence type="ECO:0000259" key="10">
    <source>
        <dbReference type="PROSITE" id="PS51371"/>
    </source>
</evidence>
<dbReference type="Gene3D" id="3.10.580.10">
    <property type="entry name" value="CBS-domain"/>
    <property type="match status" value="1"/>
</dbReference>
<evidence type="ECO:0000256" key="7">
    <source>
        <dbReference type="ARBA" id="ARBA00023136"/>
    </source>
</evidence>
<dbReference type="InterPro" id="IPR006668">
    <property type="entry name" value="Mg_transptr_MgtE_intracell_dom"/>
</dbReference>
<dbReference type="SUPFAM" id="SSF54631">
    <property type="entry name" value="CBS-domain pair"/>
    <property type="match status" value="1"/>
</dbReference>
<dbReference type="PANTHER" id="PTHR43773">
    <property type="entry name" value="MAGNESIUM TRANSPORTER MGTE"/>
    <property type="match status" value="1"/>
</dbReference>
<dbReference type="PANTHER" id="PTHR43773:SF1">
    <property type="entry name" value="MAGNESIUM TRANSPORTER MGTE"/>
    <property type="match status" value="1"/>
</dbReference>
<feature type="domain" description="CBS" evidence="10">
    <location>
        <begin position="217"/>
        <end position="274"/>
    </location>
</feature>
<keyword evidence="3 9" id="KW-0813">Transport</keyword>
<feature type="transmembrane region" description="Helical" evidence="9">
    <location>
        <begin position="377"/>
        <end position="401"/>
    </location>
</feature>
<protein>
    <recommendedName>
        <fullName evidence="9">Magnesium transporter MgtE</fullName>
    </recommendedName>
</protein>
<keyword evidence="7 9" id="KW-0472">Membrane</keyword>
<dbReference type="GO" id="GO:0046872">
    <property type="term" value="F:metal ion binding"/>
    <property type="evidence" value="ECO:0007669"/>
    <property type="project" value="UniProtKB-KW"/>
</dbReference>
<dbReference type="InterPro" id="IPR046342">
    <property type="entry name" value="CBS_dom_sf"/>
</dbReference>
<keyword evidence="4 9" id="KW-0812">Transmembrane</keyword>